<name>A0A081KCR7_9GAMM</name>
<dbReference type="InterPro" id="IPR054542">
    <property type="entry name" value="Cys_met_metab_PP"/>
</dbReference>
<dbReference type="Pfam" id="PF01053">
    <property type="entry name" value="Cys_Met_Meta_PP"/>
    <property type="match status" value="1"/>
</dbReference>
<protein>
    <recommendedName>
        <fullName evidence="3">O-succinylhomoserine sulfhydrylase</fullName>
        <shortName evidence="3">OSH sulfhydrylase</shortName>
        <shortName evidence="3">OSHS sulfhydrylase</shortName>
        <ecNumber evidence="3">2.5.1.-</ecNumber>
    </recommendedName>
</protein>
<sequence length="426" mass="46464">MNDHDLTDVVSPYNDASGREGALTTEDFLSAEGSLGFATQSIRAGSFRSDQREHSEAIYLTSSFVYDSAAQAQAVFAGDEDGNVYSRYTNPSLRMLEERMAILEGGALENIEACATSSGMAAILGACMGLLKSGDHVICSRSVFGTTFTIFSKYLDKFGVKTTFVDLVDYQQWRDAIRPETKLLFLETPSNPLSEVADLKQLAEIAHGNGALLMVDNCFCTPALQKPLLLGADLVVHSATKYIDGQGRCLGGMVIGRKKLVDEVHLWQRAAGATMSPFNAWVFYKGLETLSVRMDAHCRNASELAIWLSQHKAVEKVHYSGLSNHPGHELAKKQQTGFGGVLAFEVIGGRESAWKVIDGVEIMSRTANLGDTRTTITHPATTTHCRLSDEDKMKSGITESLIRVAAGLEDIEDLKRDLDKGLKQLL</sequence>
<dbReference type="InterPro" id="IPR015421">
    <property type="entry name" value="PyrdxlP-dep_Trfase_major"/>
</dbReference>
<keyword evidence="3" id="KW-0028">Amino-acid biosynthesis</keyword>
<keyword evidence="7" id="KW-1185">Reference proteome</keyword>
<reference evidence="6 7" key="1">
    <citation type="submission" date="2014-06" db="EMBL/GenBank/DDBJ databases">
        <title>Whole Genome Sequences of Three Symbiotic Endozoicomonas Bacteria.</title>
        <authorList>
            <person name="Neave M.J."/>
            <person name="Apprill A."/>
            <person name="Voolstra C.R."/>
        </authorList>
    </citation>
    <scope>NUCLEOTIDE SEQUENCE [LARGE SCALE GENOMIC DNA]</scope>
    <source>
        <strain evidence="6 7">DSM 22380</strain>
    </source>
</reference>
<dbReference type="PANTHER" id="PTHR11808:SF80">
    <property type="entry name" value="CYSTATHIONINE GAMMA-LYASE"/>
    <property type="match status" value="1"/>
</dbReference>
<organism evidence="6 7">
    <name type="scientific">Endozoicomonas elysicola</name>
    <dbReference type="NCBI Taxonomy" id="305900"/>
    <lineage>
        <taxon>Bacteria</taxon>
        <taxon>Pseudomonadati</taxon>
        <taxon>Pseudomonadota</taxon>
        <taxon>Gammaproteobacteria</taxon>
        <taxon>Oceanospirillales</taxon>
        <taxon>Endozoicomonadaceae</taxon>
        <taxon>Endozoicomonas</taxon>
    </lineage>
</organism>
<dbReference type="GO" id="GO:0005737">
    <property type="term" value="C:cytoplasm"/>
    <property type="evidence" value="ECO:0007669"/>
    <property type="project" value="TreeGrafter"/>
</dbReference>
<dbReference type="SUPFAM" id="SSF53383">
    <property type="entry name" value="PLP-dependent transferases"/>
    <property type="match status" value="1"/>
</dbReference>
<dbReference type="GO" id="GO:0071268">
    <property type="term" value="P:homocysteine biosynthetic process"/>
    <property type="evidence" value="ECO:0007669"/>
    <property type="project" value="InterPro"/>
</dbReference>
<comment type="function">
    <text evidence="3">Catalyzes the formation of L-homocysteine from O-succinyl-L-homoserine (OSHS) and hydrogen sulfide.</text>
</comment>
<dbReference type="UniPathway" id="UPA00051">
    <property type="reaction ID" value="UER00449"/>
</dbReference>
<dbReference type="GO" id="GO:0016846">
    <property type="term" value="F:carbon-sulfur lyase activity"/>
    <property type="evidence" value="ECO:0007669"/>
    <property type="project" value="TreeGrafter"/>
</dbReference>
<keyword evidence="3" id="KW-0486">Methionine biosynthesis</keyword>
<dbReference type="PANTHER" id="PTHR11808">
    <property type="entry name" value="TRANS-SULFURATION ENZYME FAMILY MEMBER"/>
    <property type="match status" value="1"/>
</dbReference>
<dbReference type="GO" id="GO:0071266">
    <property type="term" value="P:'de novo' L-methionine biosynthetic process"/>
    <property type="evidence" value="ECO:0007669"/>
    <property type="project" value="UniProtKB-UniRule"/>
</dbReference>
<evidence type="ECO:0000256" key="4">
    <source>
        <dbReference type="PIRSR" id="PIRSR001434-2"/>
    </source>
</evidence>
<dbReference type="GO" id="GO:0030170">
    <property type="term" value="F:pyridoxal phosphate binding"/>
    <property type="evidence" value="ECO:0007669"/>
    <property type="project" value="UniProtKB-UniRule"/>
</dbReference>
<evidence type="ECO:0000313" key="7">
    <source>
        <dbReference type="Proteomes" id="UP000027997"/>
    </source>
</evidence>
<dbReference type="EC" id="2.5.1.-" evidence="3"/>
<dbReference type="Proteomes" id="UP000027997">
    <property type="component" value="Unassembled WGS sequence"/>
</dbReference>
<dbReference type="EMBL" id="JOJP01000001">
    <property type="protein sequence ID" value="KEI71943.1"/>
    <property type="molecule type" value="Genomic_DNA"/>
</dbReference>
<dbReference type="InterPro" id="IPR015422">
    <property type="entry name" value="PyrdxlP-dep_Trfase_small"/>
</dbReference>
<comment type="caution">
    <text evidence="6">The sequence shown here is derived from an EMBL/GenBank/DDBJ whole genome shotgun (WGS) entry which is preliminary data.</text>
</comment>
<dbReference type="GO" id="GO:0016765">
    <property type="term" value="F:transferase activity, transferring alkyl or aryl (other than methyl) groups"/>
    <property type="evidence" value="ECO:0007669"/>
    <property type="project" value="UniProtKB-UniRule"/>
</dbReference>
<dbReference type="FunFam" id="3.40.640.10:FF:000046">
    <property type="entry name" value="Cystathionine gamma-lyase"/>
    <property type="match status" value="1"/>
</dbReference>
<dbReference type="Gene3D" id="3.40.640.10">
    <property type="entry name" value="Type I PLP-dependent aspartate aminotransferase-like (Major domain)"/>
    <property type="match status" value="1"/>
</dbReference>
<dbReference type="InterPro" id="IPR000277">
    <property type="entry name" value="Cys/Met-Metab_PyrdxlP-dep_enz"/>
</dbReference>
<comment type="subunit">
    <text evidence="3">Homotetramer.</text>
</comment>
<feature type="modified residue" description="N6-(pyridoxal phosphate)lysine" evidence="3 4">
    <location>
        <position position="241"/>
    </location>
</feature>
<accession>A0A081KCR7</accession>
<comment type="catalytic activity">
    <reaction evidence="3">
        <text>O-succinyl-L-homoserine + hydrogen sulfide = L-homocysteine + succinate</text>
        <dbReference type="Rhea" id="RHEA:27826"/>
        <dbReference type="ChEBI" id="CHEBI:29919"/>
        <dbReference type="ChEBI" id="CHEBI:30031"/>
        <dbReference type="ChEBI" id="CHEBI:57661"/>
        <dbReference type="ChEBI" id="CHEBI:58199"/>
    </reaction>
</comment>
<gene>
    <name evidence="3" type="primary">metZ</name>
    <name evidence="6" type="ORF">GV64_15470</name>
</gene>
<dbReference type="CDD" id="cd00614">
    <property type="entry name" value="CGS_like"/>
    <property type="match status" value="1"/>
</dbReference>
<evidence type="ECO:0000256" key="2">
    <source>
        <dbReference type="ARBA" id="ARBA00022898"/>
    </source>
</evidence>
<dbReference type="InterPro" id="IPR006234">
    <property type="entry name" value="O-succ-hSer_sulfhydrylase"/>
</dbReference>
<dbReference type="AlphaFoldDB" id="A0A081KCR7"/>
<evidence type="ECO:0000256" key="5">
    <source>
        <dbReference type="RuleBase" id="RU362118"/>
    </source>
</evidence>
<comment type="cofactor">
    <cofactor evidence="1 3 5">
        <name>pyridoxal 5'-phosphate</name>
        <dbReference type="ChEBI" id="CHEBI:597326"/>
    </cofactor>
</comment>
<dbReference type="Gene3D" id="3.90.1150.10">
    <property type="entry name" value="Aspartate Aminotransferase, domain 1"/>
    <property type="match status" value="1"/>
</dbReference>
<evidence type="ECO:0000256" key="1">
    <source>
        <dbReference type="ARBA" id="ARBA00001933"/>
    </source>
</evidence>
<proteinExistence type="inferred from homology"/>
<comment type="pathway">
    <text evidence="3">Amino-acid biosynthesis; L-methionine biosynthesis via de novo pathway; L-homocysteine from O-succinyl-L-homoserine: step 1/1.</text>
</comment>
<dbReference type="InterPro" id="IPR015424">
    <property type="entry name" value="PyrdxlP-dep_Trfase"/>
</dbReference>
<comment type="similarity">
    <text evidence="3">Belongs to the trans-sulfuration enzymes family. MetZ subfamily.</text>
</comment>
<dbReference type="NCBIfam" id="TIGR01325">
    <property type="entry name" value="O_suc_HS_sulf"/>
    <property type="match status" value="1"/>
</dbReference>
<evidence type="ECO:0000256" key="3">
    <source>
        <dbReference type="HAMAP-Rule" id="MF_02056"/>
    </source>
</evidence>
<evidence type="ECO:0000313" key="6">
    <source>
        <dbReference type="EMBL" id="KEI71943.1"/>
    </source>
</evidence>
<dbReference type="PROSITE" id="PS00868">
    <property type="entry name" value="CYS_MET_METAB_PP"/>
    <property type="match status" value="1"/>
</dbReference>
<dbReference type="STRING" id="305900.GV64_15470"/>
<keyword evidence="3" id="KW-0808">Transferase</keyword>
<dbReference type="PIRSF" id="PIRSF001434">
    <property type="entry name" value="CGS"/>
    <property type="match status" value="1"/>
</dbReference>
<keyword evidence="2 3" id="KW-0663">Pyridoxal phosphate</keyword>
<dbReference type="RefSeq" id="WP_020584518.1">
    <property type="nucleotide sequence ID" value="NZ_JOJP01000001.1"/>
</dbReference>
<dbReference type="eggNOG" id="COG0626">
    <property type="taxonomic scope" value="Bacteria"/>
</dbReference>
<dbReference type="GO" id="GO:0019346">
    <property type="term" value="P:transsulfuration"/>
    <property type="evidence" value="ECO:0007669"/>
    <property type="project" value="InterPro"/>
</dbReference>
<dbReference type="NCBIfam" id="NF006003">
    <property type="entry name" value="PRK08133.1"/>
    <property type="match status" value="1"/>
</dbReference>
<dbReference type="HAMAP" id="MF_02056">
    <property type="entry name" value="MetZ"/>
    <property type="match status" value="1"/>
</dbReference>